<reference evidence="2 3" key="1">
    <citation type="submission" date="2024-04" db="EMBL/GenBank/DDBJ databases">
        <title>Novel species of the genus Ideonella isolated from streams.</title>
        <authorList>
            <person name="Lu H."/>
        </authorList>
    </citation>
    <scope>NUCLEOTIDE SEQUENCE [LARGE SCALE GENOMIC DNA]</scope>
    <source>
        <strain evidence="2 3">LYT19W</strain>
    </source>
</reference>
<keyword evidence="1" id="KW-0812">Transmembrane</keyword>
<feature type="transmembrane region" description="Helical" evidence="1">
    <location>
        <begin position="79"/>
        <end position="102"/>
    </location>
</feature>
<protein>
    <submittedName>
        <fullName evidence="2">Uncharacterized protein</fullName>
    </submittedName>
</protein>
<gene>
    <name evidence="2" type="ORF">AACH00_10295</name>
</gene>
<name>A0ABU9C4D4_9BURK</name>
<evidence type="ECO:0000313" key="2">
    <source>
        <dbReference type="EMBL" id="MEK8046738.1"/>
    </source>
</evidence>
<dbReference type="RefSeq" id="WP_341399035.1">
    <property type="nucleotide sequence ID" value="NZ_JBBUTI010000006.1"/>
</dbReference>
<dbReference type="EMBL" id="JBBUTI010000006">
    <property type="protein sequence ID" value="MEK8046738.1"/>
    <property type="molecule type" value="Genomic_DNA"/>
</dbReference>
<accession>A0ABU9C4D4</accession>
<keyword evidence="1" id="KW-0472">Membrane</keyword>
<comment type="caution">
    <text evidence="2">The sequence shown here is derived from an EMBL/GenBank/DDBJ whole genome shotgun (WGS) entry which is preliminary data.</text>
</comment>
<evidence type="ECO:0000313" key="3">
    <source>
        <dbReference type="Proteomes" id="UP001379945"/>
    </source>
</evidence>
<feature type="transmembrane region" description="Helical" evidence="1">
    <location>
        <begin position="114"/>
        <end position="133"/>
    </location>
</feature>
<keyword evidence="1" id="KW-1133">Transmembrane helix</keyword>
<dbReference type="Proteomes" id="UP001379945">
    <property type="component" value="Unassembled WGS sequence"/>
</dbReference>
<sequence>MSLPHDPFDPALDAALDVALAQALKAPPVSPTLQASVWQRIAMEQAQELATRKAAAEAEWQMASQQLDEQKVQMTRDTLAMVLGLAFTAGTVVATLGPAVMANTNWIDPGAQGVVLPGLAVLVGMTAGALVWIERLGWPRWLRLG</sequence>
<evidence type="ECO:0000256" key="1">
    <source>
        <dbReference type="SAM" id="Phobius"/>
    </source>
</evidence>
<organism evidence="2 3">
    <name type="scientific">Ideonella margarita</name>
    <dbReference type="NCBI Taxonomy" id="2984191"/>
    <lineage>
        <taxon>Bacteria</taxon>
        <taxon>Pseudomonadati</taxon>
        <taxon>Pseudomonadota</taxon>
        <taxon>Betaproteobacteria</taxon>
        <taxon>Burkholderiales</taxon>
        <taxon>Sphaerotilaceae</taxon>
        <taxon>Ideonella</taxon>
    </lineage>
</organism>
<keyword evidence="3" id="KW-1185">Reference proteome</keyword>
<proteinExistence type="predicted"/>